<reference evidence="1" key="1">
    <citation type="journal article" date="2009" name="Rice">
        <title>De Novo Next Generation Sequencing of Plant Genomes.</title>
        <authorList>
            <person name="Rounsley S."/>
            <person name="Marri P.R."/>
            <person name="Yu Y."/>
            <person name="He R."/>
            <person name="Sisneros N."/>
            <person name="Goicoechea J.L."/>
            <person name="Lee S.J."/>
            <person name="Angelova A."/>
            <person name="Kudrna D."/>
            <person name="Luo M."/>
            <person name="Affourtit J."/>
            <person name="Desany B."/>
            <person name="Knight J."/>
            <person name="Niazi F."/>
            <person name="Egholm M."/>
            <person name="Wing R.A."/>
        </authorList>
    </citation>
    <scope>NUCLEOTIDE SEQUENCE [LARGE SCALE GENOMIC DNA]</scope>
    <source>
        <strain evidence="1">cv. IRGC 105608</strain>
    </source>
</reference>
<dbReference type="HOGENOM" id="CLU_2577625_0_0_1"/>
<evidence type="ECO:0000313" key="1">
    <source>
        <dbReference type="EnsemblPlants" id="OBART04G06350.5"/>
    </source>
</evidence>
<reference evidence="1" key="2">
    <citation type="submission" date="2015-03" db="UniProtKB">
        <authorList>
            <consortium name="EnsemblPlants"/>
        </authorList>
    </citation>
    <scope>IDENTIFICATION</scope>
</reference>
<dbReference type="Gramene" id="OBART04G06350.5">
    <property type="protein sequence ID" value="OBART04G06350.5"/>
    <property type="gene ID" value="OBART04G06350"/>
</dbReference>
<evidence type="ECO:0000313" key="2">
    <source>
        <dbReference type="Proteomes" id="UP000026960"/>
    </source>
</evidence>
<keyword evidence="2" id="KW-1185">Reference proteome</keyword>
<accession>A0A0D3FTS0</accession>
<dbReference type="AlphaFoldDB" id="A0A0D3FTS0"/>
<dbReference type="EnsemblPlants" id="OBART04G06350.5">
    <property type="protein sequence ID" value="OBART04G06350.5"/>
    <property type="gene ID" value="OBART04G06350"/>
</dbReference>
<dbReference type="Proteomes" id="UP000026960">
    <property type="component" value="Chromosome 4"/>
</dbReference>
<name>A0A0D3FTS0_9ORYZ</name>
<sequence>MDPFIMTKVQHSTENSNVEFLSNKATISSYQSGLEHDSDHRTHRGVRCQEQHFDFRFDFAGLYNQRFDVGTSRPRTSPWKA</sequence>
<organism evidence="1">
    <name type="scientific">Oryza barthii</name>
    <dbReference type="NCBI Taxonomy" id="65489"/>
    <lineage>
        <taxon>Eukaryota</taxon>
        <taxon>Viridiplantae</taxon>
        <taxon>Streptophyta</taxon>
        <taxon>Embryophyta</taxon>
        <taxon>Tracheophyta</taxon>
        <taxon>Spermatophyta</taxon>
        <taxon>Magnoliopsida</taxon>
        <taxon>Liliopsida</taxon>
        <taxon>Poales</taxon>
        <taxon>Poaceae</taxon>
        <taxon>BOP clade</taxon>
        <taxon>Oryzoideae</taxon>
        <taxon>Oryzeae</taxon>
        <taxon>Oryzinae</taxon>
        <taxon>Oryza</taxon>
    </lineage>
</organism>
<protein>
    <submittedName>
        <fullName evidence="1">Uncharacterized protein</fullName>
    </submittedName>
</protein>
<proteinExistence type="predicted"/>